<evidence type="ECO:0000313" key="2">
    <source>
        <dbReference type="Proteomes" id="UP001060215"/>
    </source>
</evidence>
<reference evidence="1 2" key="1">
    <citation type="journal article" date="2022" name="Plant J.">
        <title>Chromosome-level genome of Camellia lanceoleosa provides a valuable resource for understanding genome evolution and self-incompatibility.</title>
        <authorList>
            <person name="Gong W."/>
            <person name="Xiao S."/>
            <person name="Wang L."/>
            <person name="Liao Z."/>
            <person name="Chang Y."/>
            <person name="Mo W."/>
            <person name="Hu G."/>
            <person name="Li W."/>
            <person name="Zhao G."/>
            <person name="Zhu H."/>
            <person name="Hu X."/>
            <person name="Ji K."/>
            <person name="Xiang X."/>
            <person name="Song Q."/>
            <person name="Yuan D."/>
            <person name="Jin S."/>
            <person name="Zhang L."/>
        </authorList>
    </citation>
    <scope>NUCLEOTIDE SEQUENCE [LARGE SCALE GENOMIC DNA]</scope>
    <source>
        <strain evidence="1">SQ_2022a</strain>
    </source>
</reference>
<gene>
    <name evidence="1" type="ORF">LOK49_LG12G00956</name>
</gene>
<name>A0ACC0FSG6_9ERIC</name>
<evidence type="ECO:0000313" key="1">
    <source>
        <dbReference type="EMBL" id="KAI7991706.1"/>
    </source>
</evidence>
<dbReference type="Proteomes" id="UP001060215">
    <property type="component" value="Chromosome 13"/>
</dbReference>
<proteinExistence type="predicted"/>
<dbReference type="EMBL" id="CM045770">
    <property type="protein sequence ID" value="KAI7991706.1"/>
    <property type="molecule type" value="Genomic_DNA"/>
</dbReference>
<keyword evidence="2" id="KW-1185">Reference proteome</keyword>
<accession>A0ACC0FSG6</accession>
<protein>
    <submittedName>
        <fullName evidence="1">Transcription factor MYB2</fullName>
    </submittedName>
</protein>
<comment type="caution">
    <text evidence="1">The sequence shown here is derived from an EMBL/GenBank/DDBJ whole genome shotgun (WGS) entry which is preliminary data.</text>
</comment>
<organism evidence="1 2">
    <name type="scientific">Camellia lanceoleosa</name>
    <dbReference type="NCBI Taxonomy" id="1840588"/>
    <lineage>
        <taxon>Eukaryota</taxon>
        <taxon>Viridiplantae</taxon>
        <taxon>Streptophyta</taxon>
        <taxon>Embryophyta</taxon>
        <taxon>Tracheophyta</taxon>
        <taxon>Spermatophyta</taxon>
        <taxon>Magnoliopsida</taxon>
        <taxon>eudicotyledons</taxon>
        <taxon>Gunneridae</taxon>
        <taxon>Pentapetalae</taxon>
        <taxon>asterids</taxon>
        <taxon>Ericales</taxon>
        <taxon>Theaceae</taxon>
        <taxon>Camellia</taxon>
    </lineage>
</organism>
<sequence length="282" mass="32254">MEFIRKGPWTEEEDSKLINYITIYGEGPWNSVAQCAGLNRTGKSCRLRWLNYLSPDVRRGNLTLQEQFLILHLHLRWGNRWSKIAQQLPGRTDNEIKNYWRTRIQKQAKQLNCDVNSNEFRGTIRNFLLPRLVDQIQAESDALSSMAEHDSSATETWMIASSSQQQFLEKQLVFTDCDNDHVLANNWLNISSLTDWGGCFGGTGLTSDISGFNNACCEQDMFDDAEEEEEEEEEEAMEYRNASPLAAAGGSGWGSVDTMLYYDGGEEGYINNNSFDYHYTFN</sequence>